<dbReference type="InterPro" id="IPR042184">
    <property type="entry name" value="YqeY/Aim41_N"/>
</dbReference>
<accession>A0A7G7CME0</accession>
<dbReference type="EMBL" id="CP059404">
    <property type="protein sequence ID" value="QNE88756.1"/>
    <property type="molecule type" value="Genomic_DNA"/>
</dbReference>
<gene>
    <name evidence="1" type="ORF">H0194_06565</name>
</gene>
<proteinExistence type="predicted"/>
<evidence type="ECO:0000313" key="1">
    <source>
        <dbReference type="EMBL" id="QNE88756.1"/>
    </source>
</evidence>
<sequence length="159" mass="17315">MTQAQESLKETMRADLKTAMKAREKERTAAIRALLAAIQAEETNGGRHELSDDEILKVVAREIKKRKEAAEMYESNGRPELAEAELVDVPFFESYQPEQLDDAGVAQLVDQAVAAVAEETGAEVTMKQMGQVMAKANALAAGRADGKRLSAAVKERLQA</sequence>
<dbReference type="Gene3D" id="1.10.10.410">
    <property type="match status" value="1"/>
</dbReference>
<dbReference type="PANTHER" id="PTHR28055">
    <property type="entry name" value="ALTERED INHERITANCE OF MITOCHONDRIA PROTEIN 41, MITOCHONDRIAL"/>
    <property type="match status" value="1"/>
</dbReference>
<dbReference type="PANTHER" id="PTHR28055:SF1">
    <property type="entry name" value="ALTERED INHERITANCE OF MITOCHONDRIA PROTEIN 41, MITOCHONDRIAL"/>
    <property type="match status" value="1"/>
</dbReference>
<dbReference type="AlphaFoldDB" id="A0A7G7CME0"/>
<keyword evidence="2" id="KW-1185">Reference proteome</keyword>
<dbReference type="InterPro" id="IPR019004">
    <property type="entry name" value="YqeY/Aim41"/>
</dbReference>
<dbReference type="Pfam" id="PF09424">
    <property type="entry name" value="YqeY"/>
    <property type="match status" value="1"/>
</dbReference>
<dbReference type="KEGG" id="cik:H0194_06565"/>
<organism evidence="1 2">
    <name type="scientific">Corynebacterium incognita</name>
    <dbReference type="NCBI Taxonomy" id="2754725"/>
    <lineage>
        <taxon>Bacteria</taxon>
        <taxon>Bacillati</taxon>
        <taxon>Actinomycetota</taxon>
        <taxon>Actinomycetes</taxon>
        <taxon>Mycobacteriales</taxon>
        <taxon>Corynebacteriaceae</taxon>
        <taxon>Corynebacterium</taxon>
    </lineage>
</organism>
<reference evidence="1 2" key="1">
    <citation type="submission" date="2020-07" db="EMBL/GenBank/DDBJ databases">
        <title>Complete genome and description of Corynebacterium incognita strain Marseille-Q3630 sp. nov.</title>
        <authorList>
            <person name="Boxberger M."/>
        </authorList>
    </citation>
    <scope>NUCLEOTIDE SEQUENCE [LARGE SCALE GENOMIC DNA]</scope>
    <source>
        <strain evidence="1 2">Marseille-Q3630</strain>
    </source>
</reference>
<evidence type="ECO:0000313" key="2">
    <source>
        <dbReference type="Proteomes" id="UP000515743"/>
    </source>
</evidence>
<dbReference type="InterPro" id="IPR023168">
    <property type="entry name" value="GatB_Yqey_C_2"/>
</dbReference>
<dbReference type="GO" id="GO:0016884">
    <property type="term" value="F:carbon-nitrogen ligase activity, with glutamine as amido-N-donor"/>
    <property type="evidence" value="ECO:0007669"/>
    <property type="project" value="InterPro"/>
</dbReference>
<protein>
    <submittedName>
        <fullName evidence="1">GatB/YqeY domain-containing protein</fullName>
    </submittedName>
</protein>
<dbReference type="Proteomes" id="UP000515743">
    <property type="component" value="Chromosome"/>
</dbReference>
<dbReference type="RefSeq" id="WP_185175146.1">
    <property type="nucleotide sequence ID" value="NZ_CP059404.1"/>
</dbReference>
<dbReference type="Gene3D" id="1.10.1510.10">
    <property type="entry name" value="Uncharacterised protein YqeY/AIM41 PF09424, N-terminal domain"/>
    <property type="match status" value="1"/>
</dbReference>
<dbReference type="InterPro" id="IPR003789">
    <property type="entry name" value="Asn/Gln_tRNA_amidoTrase-B-like"/>
</dbReference>
<dbReference type="SUPFAM" id="SSF89095">
    <property type="entry name" value="GatB/YqeY motif"/>
    <property type="match status" value="1"/>
</dbReference>
<name>A0A7G7CME0_9CORY</name>